<evidence type="ECO:0000259" key="27">
    <source>
        <dbReference type="Pfam" id="PF03727"/>
    </source>
</evidence>
<evidence type="ECO:0000256" key="18">
    <source>
        <dbReference type="ARBA" id="ARBA00023152"/>
    </source>
</evidence>
<dbReference type="FunFam" id="3.40.367.20:FF:000020">
    <property type="entry name" value="Hexokinase-1"/>
    <property type="match status" value="1"/>
</dbReference>
<proteinExistence type="inferred from homology"/>
<dbReference type="Gene3D" id="3.40.367.20">
    <property type="match status" value="3"/>
</dbReference>
<keyword evidence="12" id="KW-0418">Kinase</keyword>
<comment type="function">
    <text evidence="22">Catalyzes the phosphorylation of hexose, such as D-glucose and D-fructose, to hexose 6-phosphate (D-glucose 6-phosphate and D-fructose 6-phosphate, respectively). Mediates the initial step of glycolysis by catalyzing phosphorylation of D-glucose to D-glucose 6-phosphate. Plays a key role in maintaining the integrity of the outer mitochondrial membrane by preventing the release of apoptogenic molecules from the intermembrane space and subsequent apoptosis.</text>
</comment>
<dbReference type="GO" id="GO:0005741">
    <property type="term" value="C:mitochondrial outer membrane"/>
    <property type="evidence" value="ECO:0007669"/>
    <property type="project" value="UniProtKB-SubCell"/>
</dbReference>
<evidence type="ECO:0000256" key="13">
    <source>
        <dbReference type="ARBA" id="ARBA00022787"/>
    </source>
</evidence>
<dbReference type="GO" id="GO:0001678">
    <property type="term" value="P:intracellular glucose homeostasis"/>
    <property type="evidence" value="ECO:0007669"/>
    <property type="project" value="InterPro"/>
</dbReference>
<dbReference type="AlphaFoldDB" id="A0A4W5Q0Q5"/>
<dbReference type="UniPathway" id="UPA00242"/>
<feature type="domain" description="Hexokinase C-terminal" evidence="27">
    <location>
        <begin position="234"/>
        <end position="301"/>
    </location>
</feature>
<dbReference type="GO" id="GO:0006096">
    <property type="term" value="P:glycolytic process"/>
    <property type="evidence" value="ECO:0007669"/>
    <property type="project" value="UniProtKB-UniPathway"/>
</dbReference>
<keyword evidence="11" id="KW-0547">Nucleotide-binding</keyword>
<keyword evidence="29" id="KW-1185">Reference proteome</keyword>
<evidence type="ECO:0000313" key="28">
    <source>
        <dbReference type="Ensembl" id="ENSHHUP00000069567.1"/>
    </source>
</evidence>
<evidence type="ECO:0000256" key="19">
    <source>
        <dbReference type="ARBA" id="ARBA00039453"/>
    </source>
</evidence>
<sequence>MYLAEVYVNFRLQLYLTLFSYPLSPSLPLKVDKFLYHLRLSDENLMDVSVRFRREMNKGLGRDSNPTAAVKMLPTFVRSTPDGTEKGDFLALDLGGTNFRVLLVKVSDNGKQKMEMENQIYAIPEELMRGSGAELFDHIAECLANFLEKLGMKNQKLPLGFTFSFHCQQTKLDESILVSWTKGFNSHGVEGRDVVSLLRKAIIKRGDFDIDIVSVINDNVGTMMTCGYDDHHCEIGLIVGTGTNACYMEEMRHLELVEGDEGRMCVNMEWGAFGDDGALDDLRTDFDQEIDAGSLNPGKQLGTDPPILNCASSPRFARRLHKMVRRLVPDCDVRFLRSEDSSGKGAAMVTAVAFRLAIQHAGRQRILDALRLSQEQLLDVKRRMGEEMNRGLAKESHDQATVKMLPTFVRSMPDGTESGDFLALDLGGTNFRVLLVRVRRWKRRSVEMHNKIYAIPQEAMQGTGEELFDHIVHCIADFLEYMGMKGASLPLGFTFSFPCHQSKLDQGILLKWTKGFKATGCEGEDVVTLLKDAIYRKEEFDLDVVALVNDTVGTMMTCGYEDPLCEVGLIVGTGTNVCYMEEMQNMELVDGGEGKMCVNMEWGAFGDHGELDDFSTDFDKAVDEHSANPGKQTYEKMISGMYLGEIVRNVLLEFTTKGLLFRGKLSERLKTRGIFETKFLSQIESDRLALRQVRSILQHLGLTSSTCDDSILVKEVCSVVACRAAQLCGAGLAAVVDKIRQNRNLPELKITVGVDGTLYKLHPHFSNFMHETVRDLAPQCKVTFIQSEDGSGKGAALITAVACRIRDAGQR</sequence>
<keyword evidence="14" id="KW-0067">ATP-binding</keyword>
<comment type="similarity">
    <text evidence="5">Belongs to the hexokinase family.</text>
</comment>
<dbReference type="PANTHER" id="PTHR19443">
    <property type="entry name" value="HEXOKINASE"/>
    <property type="match status" value="1"/>
</dbReference>
<dbReference type="Proteomes" id="UP000314982">
    <property type="component" value="Unassembled WGS sequence"/>
</dbReference>
<evidence type="ECO:0000256" key="11">
    <source>
        <dbReference type="ARBA" id="ARBA00022741"/>
    </source>
</evidence>
<evidence type="ECO:0000256" key="22">
    <source>
        <dbReference type="ARBA" id="ARBA00046097"/>
    </source>
</evidence>
<dbReference type="InterPro" id="IPR019807">
    <property type="entry name" value="Hexokinase_BS"/>
</dbReference>
<evidence type="ECO:0000256" key="7">
    <source>
        <dbReference type="ARBA" id="ARBA00022490"/>
    </source>
</evidence>
<protein>
    <recommendedName>
        <fullName evidence="19">Hexokinase-2</fullName>
        <ecNumber evidence="6">2.7.1.1</ecNumber>
    </recommendedName>
    <alternativeName>
        <fullName evidence="20">Hexokinase type II</fullName>
    </alternativeName>
</protein>
<keyword evidence="7" id="KW-0963">Cytoplasm</keyword>
<dbReference type="InterPro" id="IPR022672">
    <property type="entry name" value="Hexokinase_N"/>
</dbReference>
<dbReference type="PRINTS" id="PR00475">
    <property type="entry name" value="HEXOKINASE"/>
</dbReference>
<feature type="domain" description="Hexokinase N-terminal" evidence="26">
    <location>
        <begin position="31"/>
        <end position="228"/>
    </location>
</feature>
<keyword evidence="15" id="KW-0007">Acetylation</keyword>
<reference evidence="28" key="3">
    <citation type="submission" date="2025-09" db="UniProtKB">
        <authorList>
            <consortium name="Ensembl"/>
        </authorList>
    </citation>
    <scope>IDENTIFICATION</scope>
</reference>
<feature type="domain" description="Hexokinase C-terminal" evidence="27">
    <location>
        <begin position="567"/>
        <end position="801"/>
    </location>
</feature>
<evidence type="ECO:0000256" key="17">
    <source>
        <dbReference type="ARBA" id="ARBA00023136"/>
    </source>
</evidence>
<evidence type="ECO:0000256" key="5">
    <source>
        <dbReference type="ARBA" id="ARBA00009225"/>
    </source>
</evidence>
<evidence type="ECO:0000256" key="14">
    <source>
        <dbReference type="ARBA" id="ARBA00022840"/>
    </source>
</evidence>
<dbReference type="UniPathway" id="UPA00109">
    <property type="reaction ID" value="UER00180"/>
</dbReference>
<comment type="catalytic activity">
    <reaction evidence="21">
        <text>a D-hexose + ATP = a D-hexose 6-phosphate + ADP + H(+)</text>
        <dbReference type="Rhea" id="RHEA:22740"/>
        <dbReference type="ChEBI" id="CHEBI:4194"/>
        <dbReference type="ChEBI" id="CHEBI:15378"/>
        <dbReference type="ChEBI" id="CHEBI:30616"/>
        <dbReference type="ChEBI" id="CHEBI:229467"/>
        <dbReference type="ChEBI" id="CHEBI:456216"/>
        <dbReference type="EC" id="2.7.1.1"/>
    </reaction>
    <physiologicalReaction direction="left-to-right" evidence="21">
        <dbReference type="Rhea" id="RHEA:22741"/>
    </physiologicalReaction>
</comment>
<evidence type="ECO:0000256" key="9">
    <source>
        <dbReference type="ARBA" id="ARBA00022679"/>
    </source>
</evidence>
<dbReference type="SUPFAM" id="SSF53067">
    <property type="entry name" value="Actin-like ATPase domain"/>
    <property type="match status" value="5"/>
</dbReference>
<evidence type="ECO:0000256" key="21">
    <source>
        <dbReference type="ARBA" id="ARBA00044613"/>
    </source>
</evidence>
<dbReference type="InterPro" id="IPR022673">
    <property type="entry name" value="Hexokinase_C"/>
</dbReference>
<dbReference type="GO" id="GO:0008865">
    <property type="term" value="F:fructokinase activity"/>
    <property type="evidence" value="ECO:0007669"/>
    <property type="project" value="TreeGrafter"/>
</dbReference>
<dbReference type="Pfam" id="PF03727">
    <property type="entry name" value="Hexokinase_2"/>
    <property type="match status" value="2"/>
</dbReference>
<comment type="subcellular location">
    <subcellularLocation>
        <location evidence="2">Cytoplasm</location>
        <location evidence="2">Cytosol</location>
    </subcellularLocation>
    <subcellularLocation>
        <location evidence="1">Mitochondrion outer membrane</location>
        <topology evidence="1">Peripheral membrane protein</topology>
    </subcellularLocation>
</comment>
<evidence type="ECO:0000256" key="23">
    <source>
        <dbReference type="ARBA" id="ARBA00047013"/>
    </source>
</evidence>
<dbReference type="PROSITE" id="PS51748">
    <property type="entry name" value="HEXOKINASE_2"/>
    <property type="match status" value="2"/>
</dbReference>
<dbReference type="PROSITE" id="PS00378">
    <property type="entry name" value="HEXOKINASE_1"/>
    <property type="match status" value="1"/>
</dbReference>
<evidence type="ECO:0000256" key="6">
    <source>
        <dbReference type="ARBA" id="ARBA00012324"/>
    </source>
</evidence>
<dbReference type="GO" id="GO:0006006">
    <property type="term" value="P:glucose metabolic process"/>
    <property type="evidence" value="ECO:0007669"/>
    <property type="project" value="TreeGrafter"/>
</dbReference>
<keyword evidence="8" id="KW-0021">Allosteric enzyme</keyword>
<evidence type="ECO:0000256" key="16">
    <source>
        <dbReference type="ARBA" id="ARBA00023128"/>
    </source>
</evidence>
<evidence type="ECO:0000256" key="15">
    <source>
        <dbReference type="ARBA" id="ARBA00022990"/>
    </source>
</evidence>
<name>A0A4W5Q0Q5_9TELE</name>
<dbReference type="Pfam" id="PF00349">
    <property type="entry name" value="Hexokinase_1"/>
    <property type="match status" value="2"/>
</dbReference>
<dbReference type="Gene3D" id="3.30.420.40">
    <property type="match status" value="2"/>
</dbReference>
<evidence type="ECO:0000259" key="26">
    <source>
        <dbReference type="Pfam" id="PF00349"/>
    </source>
</evidence>
<keyword evidence="13" id="KW-1000">Mitochondrion outer membrane</keyword>
<evidence type="ECO:0000256" key="3">
    <source>
        <dbReference type="ARBA" id="ARBA00004888"/>
    </source>
</evidence>
<keyword evidence="17" id="KW-0472">Membrane</keyword>
<evidence type="ECO:0000256" key="24">
    <source>
        <dbReference type="ARBA" id="ARBA00047905"/>
    </source>
</evidence>
<evidence type="ECO:0000256" key="8">
    <source>
        <dbReference type="ARBA" id="ARBA00022533"/>
    </source>
</evidence>
<comment type="catalytic activity">
    <reaction evidence="25">
        <text>D-glucose + ATP = D-glucose 6-phosphate + ADP + H(+)</text>
        <dbReference type="Rhea" id="RHEA:17825"/>
        <dbReference type="ChEBI" id="CHEBI:4167"/>
        <dbReference type="ChEBI" id="CHEBI:15378"/>
        <dbReference type="ChEBI" id="CHEBI:30616"/>
        <dbReference type="ChEBI" id="CHEBI:61548"/>
        <dbReference type="ChEBI" id="CHEBI:456216"/>
        <dbReference type="EC" id="2.7.1.1"/>
    </reaction>
    <physiologicalReaction direction="left-to-right" evidence="25">
        <dbReference type="Rhea" id="RHEA:17826"/>
    </physiologicalReaction>
</comment>
<dbReference type="EC" id="2.7.1.1" evidence="6"/>
<dbReference type="GeneTree" id="ENSGT00950000182787"/>
<comment type="pathway">
    <text evidence="4">Carbohydrate metabolism; hexose metabolism.</text>
</comment>
<dbReference type="GO" id="GO:0005829">
    <property type="term" value="C:cytosol"/>
    <property type="evidence" value="ECO:0007669"/>
    <property type="project" value="UniProtKB-SubCell"/>
</dbReference>
<evidence type="ECO:0000256" key="25">
    <source>
        <dbReference type="ARBA" id="ARBA00048160"/>
    </source>
</evidence>
<dbReference type="FunFam" id="3.30.420.40:FF:000015">
    <property type="entry name" value="Hexokinase 1"/>
    <property type="match status" value="1"/>
</dbReference>
<evidence type="ECO:0000256" key="12">
    <source>
        <dbReference type="ARBA" id="ARBA00022777"/>
    </source>
</evidence>
<keyword evidence="18" id="KW-0324">Glycolysis</keyword>
<evidence type="ECO:0000256" key="4">
    <source>
        <dbReference type="ARBA" id="ARBA00005028"/>
    </source>
</evidence>
<feature type="domain" description="Hexokinase N-terminal" evidence="26">
    <location>
        <begin position="364"/>
        <end position="560"/>
    </location>
</feature>
<dbReference type="Ensembl" id="ENSHHUT00000071890.1">
    <property type="protein sequence ID" value="ENSHHUP00000069567.1"/>
    <property type="gene ID" value="ENSHHUG00000037707.1"/>
</dbReference>
<organism evidence="28 29">
    <name type="scientific">Hucho hucho</name>
    <name type="common">huchen</name>
    <dbReference type="NCBI Taxonomy" id="62062"/>
    <lineage>
        <taxon>Eukaryota</taxon>
        <taxon>Metazoa</taxon>
        <taxon>Chordata</taxon>
        <taxon>Craniata</taxon>
        <taxon>Vertebrata</taxon>
        <taxon>Euteleostomi</taxon>
        <taxon>Actinopterygii</taxon>
        <taxon>Neopterygii</taxon>
        <taxon>Teleostei</taxon>
        <taxon>Protacanthopterygii</taxon>
        <taxon>Salmoniformes</taxon>
        <taxon>Salmonidae</taxon>
        <taxon>Salmoninae</taxon>
        <taxon>Hucho</taxon>
    </lineage>
</organism>
<dbReference type="GO" id="GO:0005524">
    <property type="term" value="F:ATP binding"/>
    <property type="evidence" value="ECO:0007669"/>
    <property type="project" value="UniProtKB-KW"/>
</dbReference>
<dbReference type="PANTHER" id="PTHR19443:SF4">
    <property type="entry name" value="HEXOKINASE-2"/>
    <property type="match status" value="1"/>
</dbReference>
<reference evidence="28" key="2">
    <citation type="submission" date="2025-08" db="UniProtKB">
        <authorList>
            <consortium name="Ensembl"/>
        </authorList>
    </citation>
    <scope>IDENTIFICATION</scope>
</reference>
<evidence type="ECO:0000256" key="20">
    <source>
        <dbReference type="ARBA" id="ARBA00041371"/>
    </source>
</evidence>
<dbReference type="InterPro" id="IPR043129">
    <property type="entry name" value="ATPase_NBD"/>
</dbReference>
<keyword evidence="9" id="KW-0808">Transferase</keyword>
<accession>A0A4W5Q0Q5</accession>
<dbReference type="GO" id="GO:0004340">
    <property type="term" value="F:glucokinase activity"/>
    <property type="evidence" value="ECO:0007669"/>
    <property type="project" value="TreeGrafter"/>
</dbReference>
<dbReference type="InterPro" id="IPR001312">
    <property type="entry name" value="Hexokinase"/>
</dbReference>
<comment type="catalytic activity">
    <reaction evidence="24">
        <text>D-fructose + ATP = D-fructose 6-phosphate + ADP + H(+)</text>
        <dbReference type="Rhea" id="RHEA:16125"/>
        <dbReference type="ChEBI" id="CHEBI:15378"/>
        <dbReference type="ChEBI" id="CHEBI:30616"/>
        <dbReference type="ChEBI" id="CHEBI:37721"/>
        <dbReference type="ChEBI" id="CHEBI:61527"/>
        <dbReference type="ChEBI" id="CHEBI:456216"/>
        <dbReference type="EC" id="2.7.1.1"/>
    </reaction>
    <physiologicalReaction direction="left-to-right" evidence="24">
        <dbReference type="Rhea" id="RHEA:16126"/>
    </physiologicalReaction>
</comment>
<evidence type="ECO:0000256" key="2">
    <source>
        <dbReference type="ARBA" id="ARBA00004514"/>
    </source>
</evidence>
<comment type="pathway">
    <text evidence="3">Carbohydrate degradation; glycolysis; D-glyceraldehyde 3-phosphate and glycerone phosphate from D-glucose: step 1/4.</text>
</comment>
<comment type="subunit">
    <text evidence="23">Monomer. Interacts with TIGAR; the interaction increases hexokinase activity in a hypoxia- and HIF1A-dependent manner.</text>
</comment>
<keyword evidence="16" id="KW-0496">Mitochondrion</keyword>
<reference evidence="29" key="1">
    <citation type="submission" date="2018-06" db="EMBL/GenBank/DDBJ databases">
        <title>Genome assembly of Danube salmon.</title>
        <authorList>
            <person name="Macqueen D.J."/>
            <person name="Gundappa M.K."/>
        </authorList>
    </citation>
    <scope>NUCLEOTIDE SEQUENCE [LARGE SCALE GENOMIC DNA]</scope>
</reference>
<evidence type="ECO:0000256" key="1">
    <source>
        <dbReference type="ARBA" id="ARBA00004450"/>
    </source>
</evidence>
<evidence type="ECO:0000256" key="10">
    <source>
        <dbReference type="ARBA" id="ARBA00022737"/>
    </source>
</evidence>
<dbReference type="GO" id="GO:0005536">
    <property type="term" value="F:D-glucose binding"/>
    <property type="evidence" value="ECO:0007669"/>
    <property type="project" value="InterPro"/>
</dbReference>
<evidence type="ECO:0000313" key="29">
    <source>
        <dbReference type="Proteomes" id="UP000314982"/>
    </source>
</evidence>
<keyword evidence="10" id="KW-0677">Repeat</keyword>
<dbReference type="FunFam" id="3.30.420.40:FF:000805">
    <property type="entry name" value="Hexokinase-2"/>
    <property type="match status" value="1"/>
</dbReference>